<comment type="caution">
    <text evidence="2">The sequence shown here is derived from an EMBL/GenBank/DDBJ whole genome shotgun (WGS) entry which is preliminary data.</text>
</comment>
<dbReference type="RefSeq" id="WP_307862468.1">
    <property type="nucleotide sequence ID" value="NZ_JAGINU010000001.1"/>
</dbReference>
<dbReference type="PANTHER" id="PTHR30543:SF21">
    <property type="entry name" value="NAD(P)H-DEPENDENT FMN REDUCTASE LOT6"/>
    <property type="match status" value="1"/>
</dbReference>
<dbReference type="InterPro" id="IPR029039">
    <property type="entry name" value="Flavoprotein-like_sf"/>
</dbReference>
<keyword evidence="3" id="KW-1185">Reference proteome</keyword>
<protein>
    <submittedName>
        <fullName evidence="2">NAD(P)H-dependent FMN reductase</fullName>
    </submittedName>
</protein>
<reference evidence="2 3" key="1">
    <citation type="submission" date="2021-03" db="EMBL/GenBank/DDBJ databases">
        <title>Sequencing the genomes of 1000 actinobacteria strains.</title>
        <authorList>
            <person name="Klenk H.-P."/>
        </authorList>
    </citation>
    <scope>NUCLEOTIDE SEQUENCE [LARGE SCALE GENOMIC DNA]</scope>
    <source>
        <strain evidence="2 3">DSM 45256</strain>
    </source>
</reference>
<organism evidence="2 3">
    <name type="scientific">Pseudonocardia parietis</name>
    <dbReference type="NCBI Taxonomy" id="570936"/>
    <lineage>
        <taxon>Bacteria</taxon>
        <taxon>Bacillati</taxon>
        <taxon>Actinomycetota</taxon>
        <taxon>Actinomycetes</taxon>
        <taxon>Pseudonocardiales</taxon>
        <taxon>Pseudonocardiaceae</taxon>
        <taxon>Pseudonocardia</taxon>
    </lineage>
</organism>
<name>A0ABS4VWS2_9PSEU</name>
<dbReference type="Gene3D" id="3.40.50.360">
    <property type="match status" value="1"/>
</dbReference>
<dbReference type="InterPro" id="IPR050712">
    <property type="entry name" value="NAD(P)H-dep_reductase"/>
</dbReference>
<dbReference type="PANTHER" id="PTHR30543">
    <property type="entry name" value="CHROMATE REDUCTASE"/>
    <property type="match status" value="1"/>
</dbReference>
<dbReference type="SUPFAM" id="SSF52218">
    <property type="entry name" value="Flavoproteins"/>
    <property type="match status" value="1"/>
</dbReference>
<dbReference type="EMBL" id="JAGINU010000001">
    <property type="protein sequence ID" value="MBP2368246.1"/>
    <property type="molecule type" value="Genomic_DNA"/>
</dbReference>
<accession>A0ABS4VWS2</accession>
<dbReference type="Proteomes" id="UP001519295">
    <property type="component" value="Unassembled WGS sequence"/>
</dbReference>
<feature type="domain" description="NADPH-dependent FMN reductase-like" evidence="1">
    <location>
        <begin position="22"/>
        <end position="157"/>
    </location>
</feature>
<dbReference type="Pfam" id="PF03358">
    <property type="entry name" value="FMN_red"/>
    <property type="match status" value="1"/>
</dbReference>
<evidence type="ECO:0000313" key="2">
    <source>
        <dbReference type="EMBL" id="MBP2368246.1"/>
    </source>
</evidence>
<gene>
    <name evidence="2" type="ORF">JOF36_003942</name>
</gene>
<dbReference type="InterPro" id="IPR005025">
    <property type="entry name" value="FMN_Rdtase-like_dom"/>
</dbReference>
<proteinExistence type="predicted"/>
<evidence type="ECO:0000259" key="1">
    <source>
        <dbReference type="Pfam" id="PF03358"/>
    </source>
</evidence>
<evidence type="ECO:0000313" key="3">
    <source>
        <dbReference type="Proteomes" id="UP001519295"/>
    </source>
</evidence>
<sequence length="203" mass="21835">MSTSTSTIRTADPDDGRAGPIRTAVIIGSVRTGRFGPTVARWFAEELHGRDDVVVDLVDLAEADLSPGLDRTDENLRRRLGAADAFVVVTPEYNHSYPAGLKSAIDAFHTEWAAKPVGFVSYGGLSGGIRAVEHLRTVFVELHAVPVRDGVSLHEFWALFDADGNLADDGAAATAAHVLTDQLVWWGHTLRAARAAREMSSFG</sequence>